<dbReference type="Proteomes" id="UP000182977">
    <property type="component" value="Chromosome I"/>
</dbReference>
<name>A0A1H2J2Z3_9ACTN</name>
<dbReference type="SUPFAM" id="SSF82171">
    <property type="entry name" value="DPP6 N-terminal domain-like"/>
    <property type="match status" value="1"/>
</dbReference>
<gene>
    <name evidence="1" type="ORF">SAMN04488563_2224</name>
</gene>
<evidence type="ECO:0008006" key="3">
    <source>
        <dbReference type="Google" id="ProtNLM"/>
    </source>
</evidence>
<dbReference type="RefSeq" id="WP_046769385.1">
    <property type="nucleotide sequence ID" value="NZ_KQ061232.1"/>
</dbReference>
<dbReference type="EMBL" id="LT629791">
    <property type="protein sequence ID" value="SDU50428.1"/>
    <property type="molecule type" value="Genomic_DNA"/>
</dbReference>
<protein>
    <recommendedName>
        <fullName evidence="3">WD40-like Beta Propeller Repeat</fullName>
    </recommendedName>
</protein>
<sequence length="339" mass="36269">MTTRNRRVAGFVLVVLVVVVAAGGYGWSEYVRSRDAQTTATDVDLVPADVTVSGDRIVFRSTAPGDLYGRVATVTTDDPGGPRSVAPVACDRVDTTGGRSVCLRTDRGVLTTFEAVLLDANWQQLESWALPGIPSRTRMSPDGTLVATTSFVTGHSYATTGFSTETAIHEIGGRDYGNIEEFDLLVDGEEIAPVDRNIWGVTFVDDTTFYATAQSRALGHTWLVEGDLEARTLSTVRDGVECPALSPDGTRVAFKKDVDDGPGVHWSIAVLDLASGDETLLGEQRNVDDQVEWLDDDTVLYGLPREDEPGVSDVWAAPAAGGDAAVLIPEAWSPAVVRP</sequence>
<accession>A0A1H2J2Z3</accession>
<reference evidence="2" key="1">
    <citation type="submission" date="2016-10" db="EMBL/GenBank/DDBJ databases">
        <authorList>
            <person name="Varghese N."/>
            <person name="Submissions S."/>
        </authorList>
    </citation>
    <scope>NUCLEOTIDE SEQUENCE [LARGE SCALE GENOMIC DNA]</scope>
    <source>
        <strain evidence="2">DSM 45079</strain>
    </source>
</reference>
<organism evidence="1 2">
    <name type="scientific">Jiangella alkaliphila</name>
    <dbReference type="NCBI Taxonomy" id="419479"/>
    <lineage>
        <taxon>Bacteria</taxon>
        <taxon>Bacillati</taxon>
        <taxon>Actinomycetota</taxon>
        <taxon>Actinomycetes</taxon>
        <taxon>Jiangellales</taxon>
        <taxon>Jiangellaceae</taxon>
        <taxon>Jiangella</taxon>
    </lineage>
</organism>
<dbReference type="Gene3D" id="2.120.10.30">
    <property type="entry name" value="TolB, C-terminal domain"/>
    <property type="match status" value="1"/>
</dbReference>
<dbReference type="AlphaFoldDB" id="A0A1H2J2Z3"/>
<dbReference type="STRING" id="419479.SAMN04488563_2224"/>
<dbReference type="OrthoDB" id="9808778at2"/>
<evidence type="ECO:0000313" key="1">
    <source>
        <dbReference type="EMBL" id="SDU50428.1"/>
    </source>
</evidence>
<keyword evidence="2" id="KW-1185">Reference proteome</keyword>
<proteinExistence type="predicted"/>
<dbReference type="InterPro" id="IPR011042">
    <property type="entry name" value="6-blade_b-propeller_TolB-like"/>
</dbReference>
<evidence type="ECO:0000313" key="2">
    <source>
        <dbReference type="Proteomes" id="UP000182977"/>
    </source>
</evidence>